<evidence type="ECO:0000313" key="1">
    <source>
        <dbReference type="EMBL" id="ELR16135.1"/>
    </source>
</evidence>
<dbReference type="KEGG" id="acan:ACA1_177430"/>
<dbReference type="Proteomes" id="UP000011083">
    <property type="component" value="Unassembled WGS sequence"/>
</dbReference>
<protein>
    <submittedName>
        <fullName evidence="1">Uncharacterized protein</fullName>
    </submittedName>
</protein>
<sequence>MTPSPSPSCDKVCPSTPLLPPSRPTQCTHATAWHCVIDPLDDAPTQTYESKLSKAAAKRLWKEVKRVAVWTLPRTDYAQNLSDDCYHLGISVEVEHKDFGTFKHQVPTGPIVLVSSVNPNWTELARFLTFVRSVTEAIEKASGVPVPDYVKLRWESRSKESLWI</sequence>
<dbReference type="GeneID" id="14916859"/>
<reference evidence="1 2" key="1">
    <citation type="journal article" date="2013" name="Genome Biol.">
        <title>Genome of Acanthamoeba castellanii highlights extensive lateral gene transfer and early evolution of tyrosine kinase signaling.</title>
        <authorList>
            <person name="Clarke M."/>
            <person name="Lohan A.J."/>
            <person name="Liu B."/>
            <person name="Lagkouvardos I."/>
            <person name="Roy S."/>
            <person name="Zafar N."/>
            <person name="Bertelli C."/>
            <person name="Schilde C."/>
            <person name="Kianianmomeni A."/>
            <person name="Burglin T.R."/>
            <person name="Frech C."/>
            <person name="Turcotte B."/>
            <person name="Kopec K.O."/>
            <person name="Synnott J.M."/>
            <person name="Choo C."/>
            <person name="Paponov I."/>
            <person name="Finkler A."/>
            <person name="Soon Heng Tan C."/>
            <person name="Hutchins A.P."/>
            <person name="Weinmeier T."/>
            <person name="Rattei T."/>
            <person name="Chu J.S."/>
            <person name="Gimenez G."/>
            <person name="Irimia M."/>
            <person name="Rigden D.J."/>
            <person name="Fitzpatrick D.A."/>
            <person name="Lorenzo-Morales J."/>
            <person name="Bateman A."/>
            <person name="Chiu C.H."/>
            <person name="Tang P."/>
            <person name="Hegemann P."/>
            <person name="Fromm H."/>
            <person name="Raoult D."/>
            <person name="Greub G."/>
            <person name="Miranda-Saavedra D."/>
            <person name="Chen N."/>
            <person name="Nash P."/>
            <person name="Ginger M.L."/>
            <person name="Horn M."/>
            <person name="Schaap P."/>
            <person name="Caler L."/>
            <person name="Loftus B."/>
        </authorList>
    </citation>
    <scope>NUCLEOTIDE SEQUENCE [LARGE SCALE GENOMIC DNA]</scope>
    <source>
        <strain evidence="1 2">Neff</strain>
    </source>
</reference>
<dbReference type="RefSeq" id="XP_004338148.1">
    <property type="nucleotide sequence ID" value="XM_004338100.1"/>
</dbReference>
<gene>
    <name evidence="1" type="ORF">ACA1_177430</name>
</gene>
<organism evidence="1 2">
    <name type="scientific">Acanthamoeba castellanii (strain ATCC 30010 / Neff)</name>
    <dbReference type="NCBI Taxonomy" id="1257118"/>
    <lineage>
        <taxon>Eukaryota</taxon>
        <taxon>Amoebozoa</taxon>
        <taxon>Discosea</taxon>
        <taxon>Longamoebia</taxon>
        <taxon>Centramoebida</taxon>
        <taxon>Acanthamoebidae</taxon>
        <taxon>Acanthamoeba</taxon>
    </lineage>
</organism>
<dbReference type="VEuPathDB" id="AmoebaDB:ACA1_177430"/>
<evidence type="ECO:0000313" key="2">
    <source>
        <dbReference type="Proteomes" id="UP000011083"/>
    </source>
</evidence>
<accession>L8GT28</accession>
<proteinExistence type="predicted"/>
<dbReference type="EMBL" id="KB008006">
    <property type="protein sequence ID" value="ELR16135.1"/>
    <property type="molecule type" value="Genomic_DNA"/>
</dbReference>
<keyword evidence="2" id="KW-1185">Reference proteome</keyword>
<dbReference type="AlphaFoldDB" id="L8GT28"/>
<name>L8GT28_ACACF</name>